<dbReference type="Proteomes" id="UP001364211">
    <property type="component" value="Unassembled WGS sequence"/>
</dbReference>
<reference evidence="1 2" key="1">
    <citation type="submission" date="2024-03" db="EMBL/GenBank/DDBJ databases">
        <title>Draft genome sequence of Pseudonocardia sp. DW16-2.</title>
        <authorList>
            <person name="Duangmal K."/>
        </authorList>
    </citation>
    <scope>NUCLEOTIDE SEQUENCE [LARGE SCALE GENOMIC DNA]</scope>
    <source>
        <strain evidence="1 2">DW16-2</strain>
    </source>
</reference>
<evidence type="ECO:0000313" key="1">
    <source>
        <dbReference type="EMBL" id="MEJ8282057.1"/>
    </source>
</evidence>
<dbReference type="EMBL" id="JBBJUP010000027">
    <property type="protein sequence ID" value="MEJ8282057.1"/>
    <property type="molecule type" value="Genomic_DNA"/>
</dbReference>
<dbReference type="NCBIfam" id="TIGR01509">
    <property type="entry name" value="HAD-SF-IA-v3"/>
    <property type="match status" value="1"/>
</dbReference>
<dbReference type="Gene3D" id="3.40.50.1000">
    <property type="entry name" value="HAD superfamily/HAD-like"/>
    <property type="match status" value="1"/>
</dbReference>
<dbReference type="GO" id="GO:0016787">
    <property type="term" value="F:hydrolase activity"/>
    <property type="evidence" value="ECO:0007669"/>
    <property type="project" value="UniProtKB-KW"/>
</dbReference>
<dbReference type="InterPro" id="IPR044999">
    <property type="entry name" value="CbbY-like"/>
</dbReference>
<dbReference type="Gene3D" id="1.10.150.240">
    <property type="entry name" value="Putative phosphatase, domain 2"/>
    <property type="match status" value="1"/>
</dbReference>
<dbReference type="SUPFAM" id="SSF56784">
    <property type="entry name" value="HAD-like"/>
    <property type="match status" value="1"/>
</dbReference>
<proteinExistence type="predicted"/>
<dbReference type="RefSeq" id="WP_340295101.1">
    <property type="nucleotide sequence ID" value="NZ_JBBJUP010000027.1"/>
</dbReference>
<dbReference type="InterPro" id="IPR023198">
    <property type="entry name" value="PGP-like_dom2"/>
</dbReference>
<organism evidence="1 2">
    <name type="scientific">Pseudonocardia spirodelae</name>
    <dbReference type="NCBI Taxonomy" id="3133431"/>
    <lineage>
        <taxon>Bacteria</taxon>
        <taxon>Bacillati</taxon>
        <taxon>Actinomycetota</taxon>
        <taxon>Actinomycetes</taxon>
        <taxon>Pseudonocardiales</taxon>
        <taxon>Pseudonocardiaceae</taxon>
        <taxon>Pseudonocardia</taxon>
    </lineage>
</organism>
<dbReference type="InterPro" id="IPR006439">
    <property type="entry name" value="HAD-SF_hydro_IA"/>
</dbReference>
<dbReference type="Pfam" id="PF00702">
    <property type="entry name" value="Hydrolase"/>
    <property type="match status" value="1"/>
</dbReference>
<keyword evidence="2" id="KW-1185">Reference proteome</keyword>
<accession>A0ABU8TDJ9</accession>
<sequence>MPAILFGSISTLADTSELQREAFNTAFEKHGLDWHWDRDDYLAMLGSNGGADRIAEHAASTGETVDAAAVHATKSEVFRERLRADGVRPRPGVVETIRAAHGRGVTVGLVTTTSRDNVDAVIDALGPDLGRTDFALLIDRAIVARPKPDPAAYTHAVAALGESTDTVVAIEDNVGGVASASAAGVPVVAFPNANTAGHDFSAATERVEALDDGALLARVTR</sequence>
<comment type="caution">
    <text evidence="1">The sequence shown here is derived from an EMBL/GenBank/DDBJ whole genome shotgun (WGS) entry which is preliminary data.</text>
</comment>
<dbReference type="PANTHER" id="PTHR42896">
    <property type="entry name" value="XYLULOSE-1,5-BISPHOSPHATE (XUBP) PHOSPHATASE"/>
    <property type="match status" value="1"/>
</dbReference>
<dbReference type="PANTHER" id="PTHR42896:SF2">
    <property type="entry name" value="CBBY-LIKE PROTEIN"/>
    <property type="match status" value="1"/>
</dbReference>
<dbReference type="InterPro" id="IPR036412">
    <property type="entry name" value="HAD-like_sf"/>
</dbReference>
<evidence type="ECO:0000313" key="2">
    <source>
        <dbReference type="Proteomes" id="UP001364211"/>
    </source>
</evidence>
<gene>
    <name evidence="1" type="ORF">WJX68_24210</name>
</gene>
<protein>
    <submittedName>
        <fullName evidence="1">HAD-IA family hydrolase</fullName>
    </submittedName>
</protein>
<dbReference type="InterPro" id="IPR023214">
    <property type="entry name" value="HAD_sf"/>
</dbReference>
<name>A0ABU8TDJ9_9PSEU</name>
<keyword evidence="1" id="KW-0378">Hydrolase</keyword>